<gene>
    <name evidence="1" type="ORF">PCOR1329_LOCUS49152</name>
</gene>
<name>A0ABN9UKC4_9DINO</name>
<proteinExistence type="predicted"/>
<dbReference type="Proteomes" id="UP001189429">
    <property type="component" value="Unassembled WGS sequence"/>
</dbReference>
<sequence>MASASNDEMGSCMKVQAALRTALPRPERWAQAARRVLNQPAQGSAEWIFCAPQWQAAPPRAPQGGRAQRAREEQWLSAAPPLVPPGLLNPSEAPLLCPFRLHVPPAWWWSASEARGHQDRRFITESASLTHFACV</sequence>
<accession>A0ABN9UKC4</accession>
<evidence type="ECO:0000313" key="2">
    <source>
        <dbReference type="Proteomes" id="UP001189429"/>
    </source>
</evidence>
<comment type="caution">
    <text evidence="1">The sequence shown here is derived from an EMBL/GenBank/DDBJ whole genome shotgun (WGS) entry which is preliminary data.</text>
</comment>
<organism evidence="1 2">
    <name type="scientific">Prorocentrum cordatum</name>
    <dbReference type="NCBI Taxonomy" id="2364126"/>
    <lineage>
        <taxon>Eukaryota</taxon>
        <taxon>Sar</taxon>
        <taxon>Alveolata</taxon>
        <taxon>Dinophyceae</taxon>
        <taxon>Prorocentrales</taxon>
        <taxon>Prorocentraceae</taxon>
        <taxon>Prorocentrum</taxon>
    </lineage>
</organism>
<dbReference type="EMBL" id="CAUYUJ010015948">
    <property type="protein sequence ID" value="CAK0860090.1"/>
    <property type="molecule type" value="Genomic_DNA"/>
</dbReference>
<evidence type="ECO:0000313" key="1">
    <source>
        <dbReference type="EMBL" id="CAK0860090.1"/>
    </source>
</evidence>
<protein>
    <submittedName>
        <fullName evidence="1">Uncharacterized protein</fullName>
    </submittedName>
</protein>
<reference evidence="1" key="1">
    <citation type="submission" date="2023-10" db="EMBL/GenBank/DDBJ databases">
        <authorList>
            <person name="Chen Y."/>
            <person name="Shah S."/>
            <person name="Dougan E. K."/>
            <person name="Thang M."/>
            <person name="Chan C."/>
        </authorList>
    </citation>
    <scope>NUCLEOTIDE SEQUENCE [LARGE SCALE GENOMIC DNA]</scope>
</reference>
<keyword evidence="2" id="KW-1185">Reference proteome</keyword>